<reference evidence="2" key="1">
    <citation type="submission" date="2016-06" db="EMBL/GenBank/DDBJ databases">
        <authorList>
            <person name="Cuomo C."/>
            <person name="Litvintseva A."/>
            <person name="Heitman J."/>
            <person name="Chen Y."/>
            <person name="Sun S."/>
            <person name="Springer D."/>
            <person name="Dromer F."/>
            <person name="Young S."/>
            <person name="Zeng Q."/>
            <person name="Chapman S."/>
            <person name="Gujja S."/>
            <person name="Saif S."/>
            <person name="Birren B."/>
        </authorList>
    </citation>
    <scope>NUCLEOTIDE SEQUENCE</scope>
    <source>
        <strain evidence="2">CBS 7841</strain>
    </source>
</reference>
<dbReference type="InterPro" id="IPR037507">
    <property type="entry name" value="Ribosomal_mL59"/>
</dbReference>
<organism evidence="2 3">
    <name type="scientific">Cryptococcus depauperatus CBS 7841</name>
    <dbReference type="NCBI Taxonomy" id="1295531"/>
    <lineage>
        <taxon>Eukaryota</taxon>
        <taxon>Fungi</taxon>
        <taxon>Dikarya</taxon>
        <taxon>Basidiomycota</taxon>
        <taxon>Agaricomycotina</taxon>
        <taxon>Tremellomycetes</taxon>
        <taxon>Tremellales</taxon>
        <taxon>Cryptococcaceae</taxon>
        <taxon>Cryptococcus</taxon>
    </lineage>
</organism>
<feature type="domain" description="Large ribosomal subunit protein mL59" evidence="1">
    <location>
        <begin position="51"/>
        <end position="188"/>
    </location>
</feature>
<protein>
    <recommendedName>
        <fullName evidence="1">Large ribosomal subunit protein mL59 domain-containing protein</fullName>
    </recommendedName>
</protein>
<sequence length="203" mass="23195">MALKRLFSNAIRPSPDIPAVAQMAAITASHDVTPANRLPPLLYRHIAKHISALRNSRSQIGNTAVPNPFLYHRGAKRGESQITGKLTYHWIEPKISVRRQKLLLQRYSAEDLPPSPANPLNGRPVKWIDGTIVNWEGKVRVKSKKQGPYAGRKIMFKGHLDERARPQKMADRQERMDGMEKRIAEWRKNKAEEKVRSRPSLPF</sequence>
<dbReference type="OrthoDB" id="18529at2759"/>
<name>A0A1E3IPF3_9TREE</name>
<proteinExistence type="predicted"/>
<dbReference type="InterPro" id="IPR040922">
    <property type="entry name" value="Ribosomal_mL59_dom"/>
</dbReference>
<evidence type="ECO:0000259" key="1">
    <source>
        <dbReference type="Pfam" id="PF18126"/>
    </source>
</evidence>
<dbReference type="AlphaFoldDB" id="A0A1E3IPF3"/>
<dbReference type="RefSeq" id="XP_066068700.1">
    <property type="nucleotide sequence ID" value="XM_066212603.1"/>
</dbReference>
<evidence type="ECO:0000313" key="3">
    <source>
        <dbReference type="Proteomes" id="UP000094043"/>
    </source>
</evidence>
<gene>
    <name evidence="2" type="ORF">L203_103198</name>
</gene>
<dbReference type="PANTHER" id="PTHR28041:SF1">
    <property type="entry name" value="LARGE RIBOSOMAL SUBUNIT PROTEIN ML59"/>
    <property type="match status" value="1"/>
</dbReference>
<dbReference type="VEuPathDB" id="FungiDB:L203_01525"/>
<dbReference type="Pfam" id="PF18126">
    <property type="entry name" value="Mitoc_mL59"/>
    <property type="match status" value="1"/>
</dbReference>
<dbReference type="Proteomes" id="UP000094043">
    <property type="component" value="Chromosome 3"/>
</dbReference>
<dbReference type="GeneID" id="91087409"/>
<dbReference type="GO" id="GO:0005762">
    <property type="term" value="C:mitochondrial large ribosomal subunit"/>
    <property type="evidence" value="ECO:0007669"/>
    <property type="project" value="InterPro"/>
</dbReference>
<accession>A0A1E3IPF3</accession>
<dbReference type="PANTHER" id="PTHR28041">
    <property type="entry name" value="54S RIBOSOMAL PROTEIN L25, MITOCHONDRIAL"/>
    <property type="match status" value="1"/>
</dbReference>
<reference evidence="2" key="3">
    <citation type="submission" date="2024-01" db="EMBL/GenBank/DDBJ databases">
        <authorList>
            <person name="Coelho M.A."/>
            <person name="David-Palma M."/>
            <person name="Shea T."/>
            <person name="Sun S."/>
            <person name="Cuomo C.A."/>
            <person name="Heitman J."/>
        </authorList>
    </citation>
    <scope>NUCLEOTIDE SEQUENCE</scope>
    <source>
        <strain evidence="2">CBS 7841</strain>
    </source>
</reference>
<keyword evidence="3" id="KW-1185">Reference proteome</keyword>
<evidence type="ECO:0000313" key="2">
    <source>
        <dbReference type="EMBL" id="WVN88000.1"/>
    </source>
</evidence>
<reference evidence="2" key="2">
    <citation type="journal article" date="2022" name="Elife">
        <title>Obligate sexual reproduction of a homothallic fungus closely related to the Cryptococcus pathogenic species complex.</title>
        <authorList>
            <person name="Passer A.R."/>
            <person name="Clancey S.A."/>
            <person name="Shea T."/>
            <person name="David-Palma M."/>
            <person name="Averette A.F."/>
            <person name="Boekhout T."/>
            <person name="Porcel B.M."/>
            <person name="Nowrousian M."/>
            <person name="Cuomo C.A."/>
            <person name="Sun S."/>
            <person name="Heitman J."/>
            <person name="Coelho M.A."/>
        </authorList>
    </citation>
    <scope>NUCLEOTIDE SEQUENCE</scope>
    <source>
        <strain evidence="2">CBS 7841</strain>
    </source>
</reference>
<dbReference type="EMBL" id="CP143786">
    <property type="protein sequence ID" value="WVN88000.1"/>
    <property type="molecule type" value="Genomic_DNA"/>
</dbReference>
<dbReference type="GO" id="GO:0003735">
    <property type="term" value="F:structural constituent of ribosome"/>
    <property type="evidence" value="ECO:0007669"/>
    <property type="project" value="InterPro"/>
</dbReference>
<dbReference type="KEGG" id="cdep:91087409"/>